<gene>
    <name evidence="3" type="ORF">GCM10011496_33990</name>
</gene>
<sequence>MRNQEFVHLFLCPHGRMLPRWSEAFQEGRAGKVPTVKVGVKLVNADMIWLRLEQELPVAIQLERLAPKLRQIPCVVLSDRPTDEEALAAFAAGARGYCNTHAAAQMLIQVAAVVLQGGLWIGESLMQRLVGATNRLQALPSTGVTEKNETWSRTLTDREEQVARTLARGASNKEIARALGITDRTVKAHVGAILEKLQVRDRLQLSLILNGRG</sequence>
<keyword evidence="4" id="KW-1185">Reference proteome</keyword>
<dbReference type="InterPro" id="IPR000792">
    <property type="entry name" value="Tscrpt_reg_LuxR_C"/>
</dbReference>
<dbReference type="EMBL" id="BMIG01000016">
    <property type="protein sequence ID" value="GGB10254.1"/>
    <property type="molecule type" value="Genomic_DNA"/>
</dbReference>
<dbReference type="PROSITE" id="PS00622">
    <property type="entry name" value="HTH_LUXR_1"/>
    <property type="match status" value="1"/>
</dbReference>
<dbReference type="SUPFAM" id="SSF46894">
    <property type="entry name" value="C-terminal effector domain of the bipartite response regulators"/>
    <property type="match status" value="1"/>
</dbReference>
<dbReference type="Proteomes" id="UP000620596">
    <property type="component" value="Unassembled WGS sequence"/>
</dbReference>
<reference evidence="3" key="2">
    <citation type="submission" date="2020-09" db="EMBL/GenBank/DDBJ databases">
        <authorList>
            <person name="Sun Q."/>
            <person name="Zhou Y."/>
        </authorList>
    </citation>
    <scope>NUCLEOTIDE SEQUENCE</scope>
    <source>
        <strain evidence="3">CGMCC 1.15322</strain>
    </source>
</reference>
<dbReference type="PROSITE" id="PS50043">
    <property type="entry name" value="HTH_LUXR_2"/>
    <property type="match status" value="1"/>
</dbReference>
<dbReference type="CDD" id="cd06170">
    <property type="entry name" value="LuxR_C_like"/>
    <property type="match status" value="1"/>
</dbReference>
<keyword evidence="1" id="KW-0238">DNA-binding</keyword>
<organism evidence="3 4">
    <name type="scientific">Polaromonas eurypsychrophila</name>
    <dbReference type="NCBI Taxonomy" id="1614635"/>
    <lineage>
        <taxon>Bacteria</taxon>
        <taxon>Pseudomonadati</taxon>
        <taxon>Pseudomonadota</taxon>
        <taxon>Betaproteobacteria</taxon>
        <taxon>Burkholderiales</taxon>
        <taxon>Comamonadaceae</taxon>
        <taxon>Polaromonas</taxon>
    </lineage>
</organism>
<proteinExistence type="predicted"/>
<feature type="domain" description="HTH luxR-type" evidence="2">
    <location>
        <begin position="148"/>
        <end position="213"/>
    </location>
</feature>
<evidence type="ECO:0000256" key="1">
    <source>
        <dbReference type="ARBA" id="ARBA00023125"/>
    </source>
</evidence>
<evidence type="ECO:0000259" key="2">
    <source>
        <dbReference type="PROSITE" id="PS50043"/>
    </source>
</evidence>
<dbReference type="InterPro" id="IPR039420">
    <property type="entry name" value="WalR-like"/>
</dbReference>
<comment type="caution">
    <text evidence="3">The sequence shown here is derived from an EMBL/GenBank/DDBJ whole genome shotgun (WGS) entry which is preliminary data.</text>
</comment>
<evidence type="ECO:0000313" key="4">
    <source>
        <dbReference type="Proteomes" id="UP000620596"/>
    </source>
</evidence>
<dbReference type="Pfam" id="PF00196">
    <property type="entry name" value="GerE"/>
    <property type="match status" value="1"/>
</dbReference>
<reference evidence="3" key="1">
    <citation type="journal article" date="2014" name="Int. J. Syst. Evol. Microbiol.">
        <title>Complete genome sequence of Corynebacterium casei LMG S-19264T (=DSM 44701T), isolated from a smear-ripened cheese.</title>
        <authorList>
            <consortium name="US DOE Joint Genome Institute (JGI-PGF)"/>
            <person name="Walter F."/>
            <person name="Albersmeier A."/>
            <person name="Kalinowski J."/>
            <person name="Ruckert C."/>
        </authorList>
    </citation>
    <scope>NUCLEOTIDE SEQUENCE</scope>
    <source>
        <strain evidence="3">CGMCC 1.15322</strain>
    </source>
</reference>
<dbReference type="SMART" id="SM00421">
    <property type="entry name" value="HTH_LUXR"/>
    <property type="match status" value="1"/>
</dbReference>
<dbReference type="InterPro" id="IPR016032">
    <property type="entry name" value="Sig_transdc_resp-reg_C-effctor"/>
</dbReference>
<dbReference type="GO" id="GO:0006355">
    <property type="term" value="P:regulation of DNA-templated transcription"/>
    <property type="evidence" value="ECO:0007669"/>
    <property type="project" value="InterPro"/>
</dbReference>
<dbReference type="PRINTS" id="PR00038">
    <property type="entry name" value="HTHLUXR"/>
</dbReference>
<dbReference type="PANTHER" id="PTHR43214">
    <property type="entry name" value="TWO-COMPONENT RESPONSE REGULATOR"/>
    <property type="match status" value="1"/>
</dbReference>
<accession>A0A916WLZ0</accession>
<dbReference type="AlphaFoldDB" id="A0A916WLZ0"/>
<protein>
    <submittedName>
        <fullName evidence="3">Helix-turn-helix transcriptional regulator</fullName>
    </submittedName>
</protein>
<dbReference type="GO" id="GO:0003677">
    <property type="term" value="F:DNA binding"/>
    <property type="evidence" value="ECO:0007669"/>
    <property type="project" value="UniProtKB-KW"/>
</dbReference>
<name>A0A916WLZ0_9BURK</name>
<evidence type="ECO:0000313" key="3">
    <source>
        <dbReference type="EMBL" id="GGB10254.1"/>
    </source>
</evidence>
<dbReference type="Gene3D" id="3.40.50.2300">
    <property type="match status" value="1"/>
</dbReference>